<dbReference type="PROSITE" id="PS50191">
    <property type="entry name" value="CRAL_TRIO"/>
    <property type="match status" value="1"/>
</dbReference>
<evidence type="ECO:0000256" key="3">
    <source>
        <dbReference type="ARBA" id="ARBA00022801"/>
    </source>
</evidence>
<dbReference type="InterPro" id="IPR000897">
    <property type="entry name" value="SRP54_GTPase_dom"/>
</dbReference>
<keyword evidence="12" id="KW-1185">Reference proteome</keyword>
<dbReference type="PROSITE" id="PS00300">
    <property type="entry name" value="SRP54"/>
    <property type="match status" value="1"/>
</dbReference>
<dbReference type="EMBL" id="JAOXHJ010000005">
    <property type="protein sequence ID" value="MCV3754218.1"/>
    <property type="molecule type" value="Genomic_DNA"/>
</dbReference>
<evidence type="ECO:0000313" key="12">
    <source>
        <dbReference type="Proteomes" id="UP001207252"/>
    </source>
</evidence>
<proteinExistence type="inferred from homology"/>
<evidence type="ECO:0000256" key="5">
    <source>
        <dbReference type="ARBA" id="ARBA00023134"/>
    </source>
</evidence>
<evidence type="ECO:0000256" key="6">
    <source>
        <dbReference type="ARBA" id="ARBA00023135"/>
    </source>
</evidence>
<dbReference type="Pfam" id="PF00448">
    <property type="entry name" value="SRP54"/>
    <property type="match status" value="1"/>
</dbReference>
<keyword evidence="3" id="KW-0378">Hydrolase</keyword>
<dbReference type="Gene3D" id="1.20.120.140">
    <property type="entry name" value="Signal recognition particle SRP54, nucleotide-binding domain"/>
    <property type="match status" value="1"/>
</dbReference>
<organism evidence="11 12">
    <name type="scientific">Ureaplasma zalophigenitalium</name>
    <dbReference type="NCBI Taxonomy" id="907723"/>
    <lineage>
        <taxon>Bacteria</taxon>
        <taxon>Bacillati</taxon>
        <taxon>Mycoplasmatota</taxon>
        <taxon>Mycoplasmoidales</taxon>
        <taxon>Mycoplasmoidaceae</taxon>
        <taxon>Ureaplasma</taxon>
    </lineage>
</organism>
<dbReference type="InterPro" id="IPR022941">
    <property type="entry name" value="SRP54"/>
</dbReference>
<dbReference type="InterPro" id="IPR004125">
    <property type="entry name" value="Signal_recog_particle_SRP54_M"/>
</dbReference>
<protein>
    <recommendedName>
        <fullName evidence="8">signal-recognition-particle GTPase</fullName>
        <ecNumber evidence="8">3.6.5.4</ecNumber>
    </recommendedName>
</protein>
<dbReference type="SMART" id="SM00963">
    <property type="entry name" value="SRP54_N"/>
    <property type="match status" value="1"/>
</dbReference>
<dbReference type="InterPro" id="IPR004780">
    <property type="entry name" value="SRP"/>
</dbReference>
<dbReference type="Proteomes" id="UP001207252">
    <property type="component" value="Unassembled WGS sequence"/>
</dbReference>
<dbReference type="PANTHER" id="PTHR11564">
    <property type="entry name" value="SIGNAL RECOGNITION PARTICLE 54K PROTEIN SRP54"/>
    <property type="match status" value="1"/>
</dbReference>
<dbReference type="InterPro" id="IPR042101">
    <property type="entry name" value="SRP54_N_sf"/>
</dbReference>
<dbReference type="Gene3D" id="3.40.50.300">
    <property type="entry name" value="P-loop containing nucleotide triphosphate hydrolases"/>
    <property type="match status" value="1"/>
</dbReference>
<reference evidence="11 12" key="1">
    <citation type="journal article" date="2020" name="Int. J. Syst. Evol. Microbiol.">
        <title>Ureaplasma miroungigenitalium sp. nov. isolated from northern elephant seals (Mirounga angustirostris) and Ureaplasma zalophigenitalium sp. nov. isolated from California sea lions (Zalophus californianus).</title>
        <authorList>
            <person name="Volokhov D.V."/>
            <person name="Gulland F.M."/>
            <person name="Gao Y."/>
            <person name="Chizhikov V.E."/>
        </authorList>
    </citation>
    <scope>NUCLEOTIDE SEQUENCE [LARGE SCALE GENOMIC DNA]</scope>
    <source>
        <strain evidence="11 12">CSL7644-GEN</strain>
    </source>
</reference>
<dbReference type="InterPro" id="IPR003593">
    <property type="entry name" value="AAA+_ATPase"/>
</dbReference>
<evidence type="ECO:0000313" key="11">
    <source>
        <dbReference type="EMBL" id="MCV3754218.1"/>
    </source>
</evidence>
<dbReference type="InterPro" id="IPR013822">
    <property type="entry name" value="Signal_recog_particl_SRP54_hlx"/>
</dbReference>
<keyword evidence="7" id="KW-0687">Ribonucleoprotein</keyword>
<keyword evidence="2" id="KW-0547">Nucleotide-binding</keyword>
<comment type="catalytic activity">
    <reaction evidence="9">
        <text>GTP + H2O = GDP + phosphate + H(+)</text>
        <dbReference type="Rhea" id="RHEA:19669"/>
        <dbReference type="ChEBI" id="CHEBI:15377"/>
        <dbReference type="ChEBI" id="CHEBI:15378"/>
        <dbReference type="ChEBI" id="CHEBI:37565"/>
        <dbReference type="ChEBI" id="CHEBI:43474"/>
        <dbReference type="ChEBI" id="CHEBI:58189"/>
        <dbReference type="EC" id="3.6.5.4"/>
    </reaction>
</comment>
<accession>A0ABT3BQM6</accession>
<dbReference type="InterPro" id="IPR001251">
    <property type="entry name" value="CRAL-TRIO_dom"/>
</dbReference>
<dbReference type="PANTHER" id="PTHR11564:SF5">
    <property type="entry name" value="SIGNAL RECOGNITION PARTICLE SUBUNIT SRP54"/>
    <property type="match status" value="1"/>
</dbReference>
<evidence type="ECO:0000256" key="8">
    <source>
        <dbReference type="ARBA" id="ARBA00035672"/>
    </source>
</evidence>
<sequence length="450" mass="50312">MLNSMISSLVAKRMAKKLKKETIQPEDLKEVLSEIRIALLDADVNLAVVKKFINDIKEAAVGVYIEKNQSPADIVLKIIKDELVKILGVEHKPVNTAKAQLKIMMVGLQGSGKTTTCGKLANYFRNKFKKRPILVAADIYRPAAIDQLETLANQTRVNFFADRDNKKVDNIVKQAMHTAESNDNNLIIVDTAGRLQTNDELMQELVDVKRAFMPDEVLLVVDAMAGQDIINVAREFHNRLNLTGIVVTKLDSDARAGAVLSLTSLLNVPIKFTGTGEKLGSIDDFYPTRMADRILGLGDIMTLAEKAMDVVDEKKARASYSRMVAGKMDFEDLKLQFEQMSKIGSLGAIKKMIPGMSKISDDDTETASQKIKVWSYLLDSMTLKERRNPKLFKKEPTRRIRVLKGSGRSPDEFNKLYKQWENAREKMAEIGKMLKSGKNPFGKDGIGDLF</sequence>
<evidence type="ECO:0000256" key="1">
    <source>
        <dbReference type="ARBA" id="ARBA00005450"/>
    </source>
</evidence>
<dbReference type="InterPro" id="IPR027417">
    <property type="entry name" value="P-loop_NTPase"/>
</dbReference>
<dbReference type="NCBIfam" id="TIGR00959">
    <property type="entry name" value="ffh"/>
    <property type="match status" value="1"/>
</dbReference>
<dbReference type="Pfam" id="PF02881">
    <property type="entry name" value="SRP54_N"/>
    <property type="match status" value="1"/>
</dbReference>
<evidence type="ECO:0000256" key="7">
    <source>
        <dbReference type="ARBA" id="ARBA00023274"/>
    </source>
</evidence>
<name>A0ABT3BQM6_9BACT</name>
<keyword evidence="6" id="KW-0733">Signal recognition particle</keyword>
<dbReference type="CDD" id="cd18539">
    <property type="entry name" value="SRP_G"/>
    <property type="match status" value="1"/>
</dbReference>
<dbReference type="EC" id="3.6.5.4" evidence="8"/>
<keyword evidence="4" id="KW-0694">RNA-binding</keyword>
<dbReference type="SMART" id="SM00382">
    <property type="entry name" value="AAA"/>
    <property type="match status" value="1"/>
</dbReference>
<dbReference type="Gene3D" id="1.10.260.30">
    <property type="entry name" value="Signal recognition particle, SRP54 subunit, M-domain"/>
    <property type="match status" value="1"/>
</dbReference>
<keyword evidence="5" id="KW-0342">GTP-binding</keyword>
<dbReference type="RefSeq" id="WP_263818021.1">
    <property type="nucleotide sequence ID" value="NZ_JAOXHJ010000005.1"/>
</dbReference>
<dbReference type="Pfam" id="PF02978">
    <property type="entry name" value="SRP_SPB"/>
    <property type="match status" value="1"/>
</dbReference>
<dbReference type="InterPro" id="IPR036891">
    <property type="entry name" value="Signal_recog_part_SRP54_M_sf"/>
</dbReference>
<evidence type="ECO:0000256" key="9">
    <source>
        <dbReference type="ARBA" id="ARBA00048027"/>
    </source>
</evidence>
<gene>
    <name evidence="11" type="primary">ffh</name>
    <name evidence="11" type="ORF">OF365_02415</name>
</gene>
<evidence type="ECO:0000256" key="4">
    <source>
        <dbReference type="ARBA" id="ARBA00022884"/>
    </source>
</evidence>
<dbReference type="SUPFAM" id="SSF52540">
    <property type="entry name" value="P-loop containing nucleoside triphosphate hydrolases"/>
    <property type="match status" value="1"/>
</dbReference>
<evidence type="ECO:0000259" key="10">
    <source>
        <dbReference type="PROSITE" id="PS50191"/>
    </source>
</evidence>
<evidence type="ECO:0000256" key="2">
    <source>
        <dbReference type="ARBA" id="ARBA00022741"/>
    </source>
</evidence>
<feature type="domain" description="CRAL-TRIO" evidence="10">
    <location>
        <begin position="141"/>
        <end position="332"/>
    </location>
</feature>
<comment type="caution">
    <text evidence="11">The sequence shown here is derived from an EMBL/GenBank/DDBJ whole genome shotgun (WGS) entry which is preliminary data.</text>
</comment>
<dbReference type="SMART" id="SM00962">
    <property type="entry name" value="SRP54"/>
    <property type="match status" value="1"/>
</dbReference>
<dbReference type="SUPFAM" id="SSF47446">
    <property type="entry name" value="Signal peptide-binding domain"/>
    <property type="match status" value="1"/>
</dbReference>
<comment type="similarity">
    <text evidence="1">Belongs to the GTP-binding SRP family. SRP54 subfamily.</text>
</comment>